<dbReference type="EMBL" id="PNIQ01000677">
    <property type="protein sequence ID" value="PMP79286.1"/>
    <property type="molecule type" value="Genomic_DNA"/>
</dbReference>
<name>A0A2J6X3A0_9CHLR</name>
<proteinExistence type="predicted"/>
<evidence type="ECO:0000313" key="2">
    <source>
        <dbReference type="Proteomes" id="UP000243376"/>
    </source>
</evidence>
<accession>A0A2J6X3A0</accession>
<dbReference type="AlphaFoldDB" id="A0A2J6X3A0"/>
<sequence>MRLRRQIVFIVLVGLLGSVSLIPHRVVAQSSTLGPLMYLSNYIDRFGEVLVDFANLPPTTQELRWRWNERPTDDDAWEELPVGNGFAHQYVSPPPDTGNPLCQHHTFYAELRKQDGSTFVLSSPFAIDRSVDVEVDLLWSSRAMVGYTNGDTIKIKVLDDQECTGIMSAGITSDMVVGYNIPLTDEYYTYRLPFNEGPITIYFEFVDRANNLEFRQIEIIRDTTPPIISAIAATIAPADQGHQLTITGQFTDTYAQLPWAIEWQFIDHTGVSIGDPVFHILRESEVLLPETVRLATAATPFQITIGVETIPTQAAGISFKLFDRAGNGQTSEPMMFTTPPTVHTVYVPLVGR</sequence>
<comment type="caution">
    <text evidence="1">The sequence shown here is derived from an EMBL/GenBank/DDBJ whole genome shotgun (WGS) entry which is preliminary data.</text>
</comment>
<evidence type="ECO:0000313" key="1">
    <source>
        <dbReference type="EMBL" id="PMP79286.1"/>
    </source>
</evidence>
<reference evidence="1 2" key="1">
    <citation type="submission" date="2018-01" db="EMBL/GenBank/DDBJ databases">
        <title>Metagenomic assembled genomes from two thermal pools in the Uzon Caldera, Kamchatka, Russia.</title>
        <authorList>
            <person name="Wilkins L."/>
            <person name="Ettinger C."/>
        </authorList>
    </citation>
    <scope>NUCLEOTIDE SEQUENCE [LARGE SCALE GENOMIC DNA]</scope>
    <source>
        <strain evidence="1">ZAV-02</strain>
    </source>
</reference>
<organism evidence="1 2">
    <name type="scientific">Chloroflexus aggregans</name>
    <dbReference type="NCBI Taxonomy" id="152260"/>
    <lineage>
        <taxon>Bacteria</taxon>
        <taxon>Bacillati</taxon>
        <taxon>Chloroflexota</taxon>
        <taxon>Chloroflexia</taxon>
        <taxon>Chloroflexales</taxon>
        <taxon>Chloroflexineae</taxon>
        <taxon>Chloroflexaceae</taxon>
        <taxon>Chloroflexus</taxon>
    </lineage>
</organism>
<evidence type="ECO:0008006" key="3">
    <source>
        <dbReference type="Google" id="ProtNLM"/>
    </source>
</evidence>
<gene>
    <name evidence="1" type="ORF">C0184_10150</name>
</gene>
<dbReference type="Proteomes" id="UP000243376">
    <property type="component" value="Unassembled WGS sequence"/>
</dbReference>
<protein>
    <recommendedName>
        <fullName evidence="3">PKD domain-containing protein</fullName>
    </recommendedName>
</protein>